<proteinExistence type="predicted"/>
<accession>A0AAW1M7C4</accession>
<reference evidence="1" key="1">
    <citation type="submission" date="2024-03" db="EMBL/GenBank/DDBJ databases">
        <title>WGS assembly of Saponaria officinalis var. Norfolk2.</title>
        <authorList>
            <person name="Jenkins J."/>
            <person name="Shu S."/>
            <person name="Grimwood J."/>
            <person name="Barry K."/>
            <person name="Goodstein D."/>
            <person name="Schmutz J."/>
            <person name="Leebens-Mack J."/>
            <person name="Osbourn A."/>
        </authorList>
    </citation>
    <scope>NUCLEOTIDE SEQUENCE [LARGE SCALE GENOMIC DNA]</scope>
    <source>
        <strain evidence="1">JIC</strain>
    </source>
</reference>
<sequence>MIELMTLAEHTAELYHELNAFDRFEQDYKQKVEEMKSLNIPRKGEHLMMLNSELRQQKKIVMSLKKISLVMKVGGGH</sequence>
<name>A0AAW1M7C4_SAPOF</name>
<dbReference type="GO" id="GO:0045927">
    <property type="term" value="P:positive regulation of growth"/>
    <property type="evidence" value="ECO:0007669"/>
    <property type="project" value="InterPro"/>
</dbReference>
<dbReference type="InterPro" id="IPR045021">
    <property type="entry name" value="PSI1/2/3"/>
</dbReference>
<protein>
    <recommendedName>
        <fullName evidence="3">DUF465 domain-containing protein</fullName>
    </recommendedName>
</protein>
<organism evidence="1 2">
    <name type="scientific">Saponaria officinalis</name>
    <name type="common">Common soapwort</name>
    <name type="synonym">Lychnis saponaria</name>
    <dbReference type="NCBI Taxonomy" id="3572"/>
    <lineage>
        <taxon>Eukaryota</taxon>
        <taxon>Viridiplantae</taxon>
        <taxon>Streptophyta</taxon>
        <taxon>Embryophyta</taxon>
        <taxon>Tracheophyta</taxon>
        <taxon>Spermatophyta</taxon>
        <taxon>Magnoliopsida</taxon>
        <taxon>eudicotyledons</taxon>
        <taxon>Gunneridae</taxon>
        <taxon>Pentapetalae</taxon>
        <taxon>Caryophyllales</taxon>
        <taxon>Caryophyllaceae</taxon>
        <taxon>Caryophylleae</taxon>
        <taxon>Saponaria</taxon>
    </lineage>
</organism>
<evidence type="ECO:0000313" key="2">
    <source>
        <dbReference type="Proteomes" id="UP001443914"/>
    </source>
</evidence>
<evidence type="ECO:0008006" key="3">
    <source>
        <dbReference type="Google" id="ProtNLM"/>
    </source>
</evidence>
<gene>
    <name evidence="1" type="ORF">RND81_03G095500</name>
</gene>
<dbReference type="EMBL" id="JBDFQZ010000003">
    <property type="protein sequence ID" value="KAK9741292.1"/>
    <property type="molecule type" value="Genomic_DNA"/>
</dbReference>
<dbReference type="PANTHER" id="PTHR31730:SF18">
    <property type="entry name" value="PROTEIN PSK SIMULATOR 2"/>
    <property type="match status" value="1"/>
</dbReference>
<keyword evidence="2" id="KW-1185">Reference proteome</keyword>
<dbReference type="AlphaFoldDB" id="A0AAW1M7C4"/>
<evidence type="ECO:0000313" key="1">
    <source>
        <dbReference type="EMBL" id="KAK9741292.1"/>
    </source>
</evidence>
<dbReference type="Proteomes" id="UP001443914">
    <property type="component" value="Unassembled WGS sequence"/>
</dbReference>
<comment type="caution">
    <text evidence="1">The sequence shown here is derived from an EMBL/GenBank/DDBJ whole genome shotgun (WGS) entry which is preliminary data.</text>
</comment>
<dbReference type="PANTHER" id="PTHR31730">
    <property type="entry name" value="OS01G0873900 PROTEIN"/>
    <property type="match status" value="1"/>
</dbReference>